<sequence>MPTTPPHPILTQHFNNSRTALAKIDEEVAALRESIRALLAFRNTFTPAYRLPPEVLTHIFSYIQQATLHFYDPSSRNKAPRCLRASQVSQHWRNVALGSPGLWSCIYNTYPKCILEMWLERSKCAPLSVELLLTSSSDVSFVSSSLFRTRSLTVRHRESTPWNADLPDLAFPAPLLESLVLDADHRWSSRSVSVIPDNIFAGIVPALRHLEVAGCAVNPNSCIFADLTSLILKNSNLSGELTSTDLLGILRRLPRLISLVLSGVLRSDSLAPLNVEKIALSSLQSLSISGSALDQDLGILSNLSFPATATLDFHSFTRSGDVVTALSDFLSANKAARQPSLDDILVDRIHLEHFHTTISLHMNVGCKEPGHITDLMKFQLGGPWHHTLELPDTPEAETIISYLPLDALRSFETNFVLGVGIWTNAFRRATVLKEVAVVGYRAESILEAIVDDFKPEDQLWTNRRIRRLQGERERRERVVAAGVRKKGRRKRPGLSLSYGIRSYQA</sequence>
<dbReference type="EMBL" id="ML208522">
    <property type="protein sequence ID" value="TFK63446.1"/>
    <property type="molecule type" value="Genomic_DNA"/>
</dbReference>
<evidence type="ECO:0000313" key="1">
    <source>
        <dbReference type="EMBL" id="TFK63446.1"/>
    </source>
</evidence>
<name>A0ACD3AD46_9AGAR</name>
<proteinExistence type="predicted"/>
<evidence type="ECO:0000313" key="2">
    <source>
        <dbReference type="Proteomes" id="UP000308600"/>
    </source>
</evidence>
<accession>A0ACD3AD46</accession>
<protein>
    <submittedName>
        <fullName evidence="1">Uncharacterized protein</fullName>
    </submittedName>
</protein>
<dbReference type="Proteomes" id="UP000308600">
    <property type="component" value="Unassembled WGS sequence"/>
</dbReference>
<reference evidence="1 2" key="1">
    <citation type="journal article" date="2019" name="Nat. Ecol. Evol.">
        <title>Megaphylogeny resolves global patterns of mushroom evolution.</title>
        <authorList>
            <person name="Varga T."/>
            <person name="Krizsan K."/>
            <person name="Foldi C."/>
            <person name="Dima B."/>
            <person name="Sanchez-Garcia M."/>
            <person name="Sanchez-Ramirez S."/>
            <person name="Szollosi G.J."/>
            <person name="Szarkandi J.G."/>
            <person name="Papp V."/>
            <person name="Albert L."/>
            <person name="Andreopoulos W."/>
            <person name="Angelini C."/>
            <person name="Antonin V."/>
            <person name="Barry K.W."/>
            <person name="Bougher N.L."/>
            <person name="Buchanan P."/>
            <person name="Buyck B."/>
            <person name="Bense V."/>
            <person name="Catcheside P."/>
            <person name="Chovatia M."/>
            <person name="Cooper J."/>
            <person name="Damon W."/>
            <person name="Desjardin D."/>
            <person name="Finy P."/>
            <person name="Geml J."/>
            <person name="Haridas S."/>
            <person name="Hughes K."/>
            <person name="Justo A."/>
            <person name="Karasinski D."/>
            <person name="Kautmanova I."/>
            <person name="Kiss B."/>
            <person name="Kocsube S."/>
            <person name="Kotiranta H."/>
            <person name="LaButti K.M."/>
            <person name="Lechner B.E."/>
            <person name="Liimatainen K."/>
            <person name="Lipzen A."/>
            <person name="Lukacs Z."/>
            <person name="Mihaltcheva S."/>
            <person name="Morgado L.N."/>
            <person name="Niskanen T."/>
            <person name="Noordeloos M.E."/>
            <person name="Ohm R.A."/>
            <person name="Ortiz-Santana B."/>
            <person name="Ovrebo C."/>
            <person name="Racz N."/>
            <person name="Riley R."/>
            <person name="Savchenko A."/>
            <person name="Shiryaev A."/>
            <person name="Soop K."/>
            <person name="Spirin V."/>
            <person name="Szebenyi C."/>
            <person name="Tomsovsky M."/>
            <person name="Tulloss R.E."/>
            <person name="Uehling J."/>
            <person name="Grigoriev I.V."/>
            <person name="Vagvolgyi C."/>
            <person name="Papp T."/>
            <person name="Martin F.M."/>
            <person name="Miettinen O."/>
            <person name="Hibbett D.S."/>
            <person name="Nagy L.G."/>
        </authorList>
    </citation>
    <scope>NUCLEOTIDE SEQUENCE [LARGE SCALE GENOMIC DNA]</scope>
    <source>
        <strain evidence="1 2">NL-1719</strain>
    </source>
</reference>
<gene>
    <name evidence="1" type="ORF">BDN72DRAFT_847612</name>
</gene>
<organism evidence="1 2">
    <name type="scientific">Pluteus cervinus</name>
    <dbReference type="NCBI Taxonomy" id="181527"/>
    <lineage>
        <taxon>Eukaryota</taxon>
        <taxon>Fungi</taxon>
        <taxon>Dikarya</taxon>
        <taxon>Basidiomycota</taxon>
        <taxon>Agaricomycotina</taxon>
        <taxon>Agaricomycetes</taxon>
        <taxon>Agaricomycetidae</taxon>
        <taxon>Agaricales</taxon>
        <taxon>Pluteineae</taxon>
        <taxon>Pluteaceae</taxon>
        <taxon>Pluteus</taxon>
    </lineage>
</organism>
<keyword evidence="2" id="KW-1185">Reference proteome</keyword>